<dbReference type="RefSeq" id="XP_052121453.1">
    <property type="nucleotide sequence ID" value="XM_052265493.1"/>
</dbReference>
<evidence type="ECO:0000256" key="6">
    <source>
        <dbReference type="ARBA" id="ARBA00023136"/>
    </source>
</evidence>
<evidence type="ECO:0000256" key="3">
    <source>
        <dbReference type="ARBA" id="ARBA00022475"/>
    </source>
</evidence>
<dbReference type="GO" id="GO:0005886">
    <property type="term" value="C:plasma membrane"/>
    <property type="evidence" value="ECO:0007669"/>
    <property type="project" value="UniProtKB-SubCell"/>
</dbReference>
<dbReference type="Proteomes" id="UP000504606">
    <property type="component" value="Unplaced"/>
</dbReference>
<comment type="similarity">
    <text evidence="2">Belongs to the CD36 family.</text>
</comment>
<keyword evidence="5 8" id="KW-1133">Transmembrane helix</keyword>
<dbReference type="PANTHER" id="PTHR11923">
    <property type="entry name" value="SCAVENGER RECEPTOR CLASS B TYPE-1 SR-B1"/>
    <property type="match status" value="1"/>
</dbReference>
<evidence type="ECO:0000256" key="4">
    <source>
        <dbReference type="ARBA" id="ARBA00022692"/>
    </source>
</evidence>
<feature type="transmembrane region" description="Helical" evidence="8">
    <location>
        <begin position="617"/>
        <end position="638"/>
    </location>
</feature>
<protein>
    <submittedName>
        <fullName evidence="10">Platelet glycoprotein 4-like isoform X1</fullName>
    </submittedName>
</protein>
<keyword evidence="4 8" id="KW-0812">Transmembrane</keyword>
<accession>A0A9C6U4V1</accession>
<sequence>MWRLLKGRRYLTSKDASQFFSAHQYDFAAQVPLRAWSECGGHGDQDDGDDDDQHHVHLDAVWRGSVAPHLREWQVPLRTWSENDDNGDQNDGYGDDQHNFHLDAVRRGSVARHLRQWQNSGWFVGNIRRPFLETLKHTDKECRRTWLCCGGSESDAPSEQYSKSGTASAKAGDLEANLRRRKRDSPRWRGLVALLAACVFSLCGSCIMWTTDAFHNFVANQMVLDENKGTFAWWVTPPVNPMFRVYIWNYSNWEEFQQDPSLKLKLDEIGPFAYKEIISREDIKFDDKGLTIAYKEARKYEYTPEKSGGDLNATVVVPNLPFFGAKAKLDLLWGPVSMVLKTLRMDSPLVTLKAQDFIWGYDDELFRMSKLLPSDNVAMDRVGLLNGKLRPDDITILTGASDIDKLSYIVRYNKKANLNAWPEASCNSFEGSDGSLFPPRTIRARQPVYAFKPEACRLVKFVHDKNVMAQGIRAARYIVDRNAFNSPRTFKDNLCFCNKTDLNECAADGLFDTSPCTGAPTFISYPHFYLTDPAVAAPFEGMTPNAEEHDMSADIHPRLGMTLQGRSRLQLNVMVTKDLPHLRKGMVLPVAWFAEDLPPYETGFKVMILVASYLLDAIELVLLYVLPFVALVTAVVIVRRLLLLRRAGTALCAADDRGAYERPVSYEDEAADKTYCS</sequence>
<evidence type="ECO:0000256" key="8">
    <source>
        <dbReference type="SAM" id="Phobius"/>
    </source>
</evidence>
<evidence type="ECO:0000256" key="2">
    <source>
        <dbReference type="ARBA" id="ARBA00010532"/>
    </source>
</evidence>
<evidence type="ECO:0000256" key="7">
    <source>
        <dbReference type="ARBA" id="ARBA00023180"/>
    </source>
</evidence>
<keyword evidence="9" id="KW-1185">Reference proteome</keyword>
<comment type="subcellular location">
    <subcellularLocation>
        <location evidence="1">Cell membrane</location>
    </subcellularLocation>
</comment>
<evidence type="ECO:0000256" key="5">
    <source>
        <dbReference type="ARBA" id="ARBA00022989"/>
    </source>
</evidence>
<proteinExistence type="inferred from homology"/>
<keyword evidence="7" id="KW-0325">Glycoprotein</keyword>
<evidence type="ECO:0000313" key="9">
    <source>
        <dbReference type="Proteomes" id="UP000504606"/>
    </source>
</evidence>
<keyword evidence="6 8" id="KW-0472">Membrane</keyword>
<dbReference type="GO" id="GO:0005044">
    <property type="term" value="F:scavenger receptor activity"/>
    <property type="evidence" value="ECO:0007669"/>
    <property type="project" value="TreeGrafter"/>
</dbReference>
<dbReference type="PANTHER" id="PTHR11923:SF50">
    <property type="entry name" value="GH19047P"/>
    <property type="match status" value="1"/>
</dbReference>
<gene>
    <name evidence="10" type="primary">LOC113209333</name>
</gene>
<reference evidence="10" key="1">
    <citation type="submission" date="2025-08" db="UniProtKB">
        <authorList>
            <consortium name="RefSeq"/>
        </authorList>
    </citation>
    <scope>IDENTIFICATION</scope>
    <source>
        <tissue evidence="10">Whole organism</tissue>
    </source>
</reference>
<dbReference type="InterPro" id="IPR002159">
    <property type="entry name" value="CD36_fam"/>
</dbReference>
<evidence type="ECO:0000256" key="1">
    <source>
        <dbReference type="ARBA" id="ARBA00004236"/>
    </source>
</evidence>
<feature type="transmembrane region" description="Helical" evidence="8">
    <location>
        <begin position="188"/>
        <end position="210"/>
    </location>
</feature>
<keyword evidence="3" id="KW-1003">Cell membrane</keyword>
<dbReference type="Pfam" id="PF01130">
    <property type="entry name" value="CD36"/>
    <property type="match status" value="1"/>
</dbReference>
<dbReference type="GO" id="GO:0005737">
    <property type="term" value="C:cytoplasm"/>
    <property type="evidence" value="ECO:0007669"/>
    <property type="project" value="TreeGrafter"/>
</dbReference>
<organism evidence="9 10">
    <name type="scientific">Frankliniella occidentalis</name>
    <name type="common">Western flower thrips</name>
    <name type="synonym">Euthrips occidentalis</name>
    <dbReference type="NCBI Taxonomy" id="133901"/>
    <lineage>
        <taxon>Eukaryota</taxon>
        <taxon>Metazoa</taxon>
        <taxon>Ecdysozoa</taxon>
        <taxon>Arthropoda</taxon>
        <taxon>Hexapoda</taxon>
        <taxon>Insecta</taxon>
        <taxon>Pterygota</taxon>
        <taxon>Neoptera</taxon>
        <taxon>Paraneoptera</taxon>
        <taxon>Thysanoptera</taxon>
        <taxon>Terebrantia</taxon>
        <taxon>Thripoidea</taxon>
        <taxon>Thripidae</taxon>
        <taxon>Frankliniella</taxon>
    </lineage>
</organism>
<dbReference type="AlphaFoldDB" id="A0A9C6U4V1"/>
<name>A0A9C6U4V1_FRAOC</name>
<evidence type="ECO:0000313" key="10">
    <source>
        <dbReference type="RefSeq" id="XP_052121453.1"/>
    </source>
</evidence>
<dbReference type="GeneID" id="113209333"/>
<dbReference type="PRINTS" id="PR01609">
    <property type="entry name" value="CD36FAMILY"/>
</dbReference>
<dbReference type="OrthoDB" id="18585at2759"/>